<dbReference type="GO" id="GO:0070814">
    <property type="term" value="P:hydrogen sulfide biosynthetic process"/>
    <property type="evidence" value="ECO:0007669"/>
    <property type="project" value="UniProtKB-UniPathway"/>
</dbReference>
<dbReference type="GO" id="GO:0019379">
    <property type="term" value="P:sulfate assimilation, phosphoadenylyl sulfate reduction by phosphoadenylyl-sulfate reductase (thioredoxin)"/>
    <property type="evidence" value="ECO:0007669"/>
    <property type="project" value="TreeGrafter"/>
</dbReference>
<keyword evidence="6 8" id="KW-0418">Kinase</keyword>
<dbReference type="GO" id="GO:0010134">
    <property type="term" value="P:sulfate assimilation via adenylyl sulfate reduction"/>
    <property type="evidence" value="ECO:0007669"/>
    <property type="project" value="TreeGrafter"/>
</dbReference>
<dbReference type="GO" id="GO:0004781">
    <property type="term" value="F:sulfate adenylyltransferase (ATP) activity"/>
    <property type="evidence" value="ECO:0007669"/>
    <property type="project" value="TreeGrafter"/>
</dbReference>
<evidence type="ECO:0000256" key="3">
    <source>
        <dbReference type="ARBA" id="ARBA00022679"/>
    </source>
</evidence>
<keyword evidence="9" id="KW-1185">Reference proteome</keyword>
<evidence type="ECO:0000313" key="8">
    <source>
        <dbReference type="EMBL" id="KAA5541257.1"/>
    </source>
</evidence>
<accession>A0A5M6D182</accession>
<gene>
    <name evidence="8" type="primary">cysC</name>
    <name evidence="8" type="ORF">F0145_20870</name>
</gene>
<proteinExistence type="inferred from homology"/>
<dbReference type="Proteomes" id="UP000323426">
    <property type="component" value="Unassembled WGS sequence"/>
</dbReference>
<dbReference type="InterPro" id="IPR002891">
    <property type="entry name" value="APS"/>
</dbReference>
<dbReference type="InterPro" id="IPR050512">
    <property type="entry name" value="Sulf_AdTrans/APS_kinase"/>
</dbReference>
<comment type="pathway">
    <text evidence="6">Sulfur metabolism; hydrogen sulfide biosynthesis; sulfite from sulfate: step 2/3.</text>
</comment>
<dbReference type="InterPro" id="IPR027417">
    <property type="entry name" value="P-loop_NTPase"/>
</dbReference>
<dbReference type="InterPro" id="IPR059117">
    <property type="entry name" value="APS_kinase_dom"/>
</dbReference>
<dbReference type="EMBL" id="VWSF01000022">
    <property type="protein sequence ID" value="KAA5541257.1"/>
    <property type="molecule type" value="Genomic_DNA"/>
</dbReference>
<feature type="domain" description="APS kinase" evidence="7">
    <location>
        <begin position="69"/>
        <end position="215"/>
    </location>
</feature>
<dbReference type="AlphaFoldDB" id="A0A5M6D182"/>
<comment type="similarity">
    <text evidence="6">Belongs to the APS kinase family.</text>
</comment>
<dbReference type="GO" id="GO:0004020">
    <property type="term" value="F:adenylylsulfate kinase activity"/>
    <property type="evidence" value="ECO:0007669"/>
    <property type="project" value="UniProtKB-EC"/>
</dbReference>
<reference evidence="8 9" key="1">
    <citation type="submission" date="2019-09" db="EMBL/GenBank/DDBJ databases">
        <title>Genome sequence and assembly of Adhaeribacter sp.</title>
        <authorList>
            <person name="Chhetri G."/>
        </authorList>
    </citation>
    <scope>NUCLEOTIDE SEQUENCE [LARGE SCALE GENOMIC DNA]</scope>
    <source>
        <strain evidence="8 9">DK36</strain>
    </source>
</reference>
<name>A0A5M6D182_9BACT</name>
<evidence type="ECO:0000259" key="7">
    <source>
        <dbReference type="Pfam" id="PF01583"/>
    </source>
</evidence>
<dbReference type="Gene3D" id="3.40.50.300">
    <property type="entry name" value="P-loop containing nucleotide triphosphate hydrolases"/>
    <property type="match status" value="1"/>
</dbReference>
<keyword evidence="4 6" id="KW-0547">Nucleotide-binding</keyword>
<comment type="function">
    <text evidence="6">Catalyzes the synthesis of activated sulfate.</text>
</comment>
<evidence type="ECO:0000256" key="4">
    <source>
        <dbReference type="ARBA" id="ARBA00022741"/>
    </source>
</evidence>
<dbReference type="NCBIfam" id="TIGR00455">
    <property type="entry name" value="apsK"/>
    <property type="match status" value="1"/>
</dbReference>
<keyword evidence="5 6" id="KW-0067">ATP-binding</keyword>
<sequence>MVFRWFSKRLSQRSANYLNALIILFCYVSGKTTYRKSETKSNINLDQLQHTLHNYRITDLKRDFLKQRPVAVWITGLPASGKSTLASNLEKALLERGFFTQWLDGDYLRNGLTKDLSFTDDDQEENVRRSAEVAKLFLESNIITICTFISASERLRTLARDIIGTSQFLEVYANCPLEVCVQRDDKNMYGRALHGGVTNLSGVNFPYEPPRFPWLQLYTSYHSVDDCTNQLLEALLPRIKI</sequence>
<dbReference type="EC" id="2.7.1.25" evidence="2 6"/>
<evidence type="ECO:0000256" key="2">
    <source>
        <dbReference type="ARBA" id="ARBA00012121"/>
    </source>
</evidence>
<dbReference type="PANTHER" id="PTHR42700:SF1">
    <property type="entry name" value="SULFATE ADENYLYLTRANSFERASE"/>
    <property type="match status" value="1"/>
</dbReference>
<dbReference type="CDD" id="cd02027">
    <property type="entry name" value="APSK"/>
    <property type="match status" value="1"/>
</dbReference>
<dbReference type="Pfam" id="PF01583">
    <property type="entry name" value="APS_kinase"/>
    <property type="match status" value="1"/>
</dbReference>
<keyword evidence="3 6" id="KW-0808">Transferase</keyword>
<comment type="caution">
    <text evidence="8">The sequence shown here is derived from an EMBL/GenBank/DDBJ whole genome shotgun (WGS) entry which is preliminary data.</text>
</comment>
<dbReference type="NCBIfam" id="NF003013">
    <property type="entry name" value="PRK03846.1"/>
    <property type="match status" value="1"/>
</dbReference>
<evidence type="ECO:0000313" key="9">
    <source>
        <dbReference type="Proteomes" id="UP000323426"/>
    </source>
</evidence>
<comment type="catalytic activity">
    <reaction evidence="1 6">
        <text>adenosine 5'-phosphosulfate + ATP = 3'-phosphoadenylyl sulfate + ADP + H(+)</text>
        <dbReference type="Rhea" id="RHEA:24152"/>
        <dbReference type="ChEBI" id="CHEBI:15378"/>
        <dbReference type="ChEBI" id="CHEBI:30616"/>
        <dbReference type="ChEBI" id="CHEBI:58243"/>
        <dbReference type="ChEBI" id="CHEBI:58339"/>
        <dbReference type="ChEBI" id="CHEBI:456216"/>
        <dbReference type="EC" id="2.7.1.25"/>
    </reaction>
</comment>
<evidence type="ECO:0000256" key="1">
    <source>
        <dbReference type="ARBA" id="ARBA00001823"/>
    </source>
</evidence>
<organism evidence="8 9">
    <name type="scientific">Adhaeribacter rhizoryzae</name>
    <dbReference type="NCBI Taxonomy" id="2607907"/>
    <lineage>
        <taxon>Bacteria</taxon>
        <taxon>Pseudomonadati</taxon>
        <taxon>Bacteroidota</taxon>
        <taxon>Cytophagia</taxon>
        <taxon>Cytophagales</taxon>
        <taxon>Hymenobacteraceae</taxon>
        <taxon>Adhaeribacter</taxon>
    </lineage>
</organism>
<dbReference type="PANTHER" id="PTHR42700">
    <property type="entry name" value="SULFATE ADENYLYLTRANSFERASE"/>
    <property type="match status" value="1"/>
</dbReference>
<protein>
    <recommendedName>
        <fullName evidence="2 6">Adenylyl-sulfate kinase</fullName>
        <ecNumber evidence="2 6">2.7.1.25</ecNumber>
    </recommendedName>
</protein>
<dbReference type="GO" id="GO:0005524">
    <property type="term" value="F:ATP binding"/>
    <property type="evidence" value="ECO:0007669"/>
    <property type="project" value="UniProtKB-KW"/>
</dbReference>
<dbReference type="SUPFAM" id="SSF52540">
    <property type="entry name" value="P-loop containing nucleoside triphosphate hydrolases"/>
    <property type="match status" value="1"/>
</dbReference>
<dbReference type="UniPathway" id="UPA00140">
    <property type="reaction ID" value="UER00205"/>
</dbReference>
<evidence type="ECO:0000256" key="6">
    <source>
        <dbReference type="RuleBase" id="RU004347"/>
    </source>
</evidence>
<evidence type="ECO:0000256" key="5">
    <source>
        <dbReference type="ARBA" id="ARBA00022840"/>
    </source>
</evidence>
<dbReference type="GO" id="GO:0005737">
    <property type="term" value="C:cytoplasm"/>
    <property type="evidence" value="ECO:0007669"/>
    <property type="project" value="TreeGrafter"/>
</dbReference>